<dbReference type="AlphaFoldDB" id="A0ABD3GCS6"/>
<name>A0ABD3GCS6_9MARC</name>
<evidence type="ECO:0000256" key="1">
    <source>
        <dbReference type="SAM" id="MobiDB-lite"/>
    </source>
</evidence>
<sequence>MFPGLELLELVELATKGYTGFKIQMKWGSCEHLDKASILKKIWHYQPDATILYVLFTNDEDEALPDPWVAGLSHEAQHSKKVNLNFRVSAKRDIDLKFPTKPIPLTESKADKCLAFGATEKETSFLQDYPLALVEEVGKSHVLSKYMDSWTKCKAAPTSQQYDPMSASQFVLSGGSSHEEEIEGPETDLDTFNDPEAALRKDLEGNDAVEEKVEWGNEPQGSNQEGQLPQVASGSNNEGQLPEGAREEGALEEGEV</sequence>
<feature type="compositionally biased region" description="Polar residues" evidence="1">
    <location>
        <begin position="219"/>
        <end position="239"/>
    </location>
</feature>
<gene>
    <name evidence="2" type="ORF">R1sor_025945</name>
</gene>
<proteinExistence type="predicted"/>
<feature type="compositionally biased region" description="Basic and acidic residues" evidence="1">
    <location>
        <begin position="197"/>
        <end position="215"/>
    </location>
</feature>
<keyword evidence="3" id="KW-1185">Reference proteome</keyword>
<protein>
    <submittedName>
        <fullName evidence="2">Uncharacterized protein</fullName>
    </submittedName>
</protein>
<evidence type="ECO:0000313" key="2">
    <source>
        <dbReference type="EMBL" id="KAL3675997.1"/>
    </source>
</evidence>
<reference evidence="2 3" key="1">
    <citation type="submission" date="2024-09" db="EMBL/GenBank/DDBJ databases">
        <title>Chromosome-scale assembly of Riccia sorocarpa.</title>
        <authorList>
            <person name="Paukszto L."/>
        </authorList>
    </citation>
    <scope>NUCLEOTIDE SEQUENCE [LARGE SCALE GENOMIC DNA]</scope>
    <source>
        <strain evidence="2">LP-2024</strain>
        <tissue evidence="2">Aerial parts of the thallus</tissue>
    </source>
</reference>
<dbReference type="EMBL" id="JBJQOH010000008">
    <property type="protein sequence ID" value="KAL3675997.1"/>
    <property type="molecule type" value="Genomic_DNA"/>
</dbReference>
<dbReference type="Proteomes" id="UP001633002">
    <property type="component" value="Unassembled WGS sequence"/>
</dbReference>
<evidence type="ECO:0000313" key="3">
    <source>
        <dbReference type="Proteomes" id="UP001633002"/>
    </source>
</evidence>
<accession>A0ABD3GCS6</accession>
<feature type="compositionally biased region" description="Acidic residues" evidence="1">
    <location>
        <begin position="180"/>
        <end position="193"/>
    </location>
</feature>
<organism evidence="2 3">
    <name type="scientific">Riccia sorocarpa</name>
    <dbReference type="NCBI Taxonomy" id="122646"/>
    <lineage>
        <taxon>Eukaryota</taxon>
        <taxon>Viridiplantae</taxon>
        <taxon>Streptophyta</taxon>
        <taxon>Embryophyta</taxon>
        <taxon>Marchantiophyta</taxon>
        <taxon>Marchantiopsida</taxon>
        <taxon>Marchantiidae</taxon>
        <taxon>Marchantiales</taxon>
        <taxon>Ricciaceae</taxon>
        <taxon>Riccia</taxon>
    </lineage>
</organism>
<comment type="caution">
    <text evidence="2">The sequence shown here is derived from an EMBL/GenBank/DDBJ whole genome shotgun (WGS) entry which is preliminary data.</text>
</comment>
<feature type="region of interest" description="Disordered" evidence="1">
    <location>
        <begin position="170"/>
        <end position="256"/>
    </location>
</feature>